<keyword evidence="3" id="KW-0862">Zinc</keyword>
<sequence>MNAVERVCAVAARTGGWDAFSEVICRHLKIAVSTQKDLKRIVKQKTSADVVQKLAIFARKQRGRRDTCVLGGIVNIIQNLEKDETSIQEMYKQGLLDFVFQCLTVPIDVSNFRKLAIVVSQDIIMEWRDSDTWHNISFKSTANIASIIAEHVRDKTVFGALLILLENNLTKLCTYRMLQKHTIPAASLQSLQLPRLAATLVAYYQSSALNDLPFDTGKSLFVALMLSPSISIRFRGLIGLLNLIHSDSTWDFRFCNPQRKYLNLAFPPPENSCSLDMSRDASAGLAPMIFPDGSTFDSYGWAMKFVEYEHQGPKNNDESFEPPLTRIIGAPVLNMFILKHMESTLRAKGKHYEADVFNFGIQMLLIRTLKMTENESQPLFDVHITARLSALDGIKRWPERSYFYYAAIKTLGGPECSEWATKGIKCTDTTPHLRRRISYELSFALFEMGVVFLALQVPETMWWKDGVKYMKMCQASIQEALGLMTGGSAEQTMLVVLSFIAEYLVRGPNSESQLPSGLSEKEALVSLSILKVRECKENSELQEAVSTFLPLRSEASKKWSSLISAMQKMPLAAKEAQTFNDFTGDFWKYDDNMPATVMRMYFEKTKNTINGSTLPQCSTCHKPTVGLKKCGRCGQTKYCSEICQFFDWKAGHKAKCISPEIST</sequence>
<dbReference type="Pfam" id="PF01753">
    <property type="entry name" value="zf-MYND"/>
    <property type="match status" value="1"/>
</dbReference>
<keyword evidence="1" id="KW-0479">Metal-binding</keyword>
<dbReference type="PROSITE" id="PS50865">
    <property type="entry name" value="ZF_MYND_2"/>
    <property type="match status" value="1"/>
</dbReference>
<name>A0A165XZ10_9AGAM</name>
<dbReference type="AlphaFoldDB" id="A0A165XZ10"/>
<protein>
    <recommendedName>
        <fullName evidence="5">MYND-type domain-containing protein</fullName>
    </recommendedName>
</protein>
<dbReference type="STRING" id="1314776.A0A165XZ10"/>
<organism evidence="6 7">
    <name type="scientific">Sistotremastrum suecicum HHB10207 ss-3</name>
    <dbReference type="NCBI Taxonomy" id="1314776"/>
    <lineage>
        <taxon>Eukaryota</taxon>
        <taxon>Fungi</taxon>
        <taxon>Dikarya</taxon>
        <taxon>Basidiomycota</taxon>
        <taxon>Agaricomycotina</taxon>
        <taxon>Agaricomycetes</taxon>
        <taxon>Sistotremastrales</taxon>
        <taxon>Sistotremastraceae</taxon>
        <taxon>Sistotremastrum</taxon>
    </lineage>
</organism>
<evidence type="ECO:0000256" key="4">
    <source>
        <dbReference type="PROSITE-ProRule" id="PRU00134"/>
    </source>
</evidence>
<gene>
    <name evidence="6" type="ORF">SISSUDRAFT_1133018</name>
</gene>
<proteinExistence type="predicted"/>
<evidence type="ECO:0000256" key="3">
    <source>
        <dbReference type="ARBA" id="ARBA00022833"/>
    </source>
</evidence>
<evidence type="ECO:0000259" key="5">
    <source>
        <dbReference type="PROSITE" id="PS50865"/>
    </source>
</evidence>
<keyword evidence="2 4" id="KW-0863">Zinc-finger</keyword>
<dbReference type="GO" id="GO:0008270">
    <property type="term" value="F:zinc ion binding"/>
    <property type="evidence" value="ECO:0007669"/>
    <property type="project" value="UniProtKB-KW"/>
</dbReference>
<dbReference type="SUPFAM" id="SSF144232">
    <property type="entry name" value="HIT/MYND zinc finger-like"/>
    <property type="match status" value="1"/>
</dbReference>
<evidence type="ECO:0000313" key="6">
    <source>
        <dbReference type="EMBL" id="KZT32703.1"/>
    </source>
</evidence>
<dbReference type="Proteomes" id="UP000076798">
    <property type="component" value="Unassembled WGS sequence"/>
</dbReference>
<evidence type="ECO:0000256" key="1">
    <source>
        <dbReference type="ARBA" id="ARBA00022723"/>
    </source>
</evidence>
<dbReference type="EMBL" id="KV428303">
    <property type="protein sequence ID" value="KZT32703.1"/>
    <property type="molecule type" value="Genomic_DNA"/>
</dbReference>
<dbReference type="Gene3D" id="6.10.140.2220">
    <property type="match status" value="1"/>
</dbReference>
<dbReference type="PROSITE" id="PS01360">
    <property type="entry name" value="ZF_MYND_1"/>
    <property type="match status" value="1"/>
</dbReference>
<keyword evidence="7" id="KW-1185">Reference proteome</keyword>
<evidence type="ECO:0000256" key="2">
    <source>
        <dbReference type="ARBA" id="ARBA00022771"/>
    </source>
</evidence>
<dbReference type="OrthoDB" id="58233at2759"/>
<feature type="domain" description="MYND-type" evidence="5">
    <location>
        <begin position="617"/>
        <end position="656"/>
    </location>
</feature>
<reference evidence="6 7" key="1">
    <citation type="journal article" date="2016" name="Mol. Biol. Evol.">
        <title>Comparative Genomics of Early-Diverging Mushroom-Forming Fungi Provides Insights into the Origins of Lignocellulose Decay Capabilities.</title>
        <authorList>
            <person name="Nagy L.G."/>
            <person name="Riley R."/>
            <person name="Tritt A."/>
            <person name="Adam C."/>
            <person name="Daum C."/>
            <person name="Floudas D."/>
            <person name="Sun H."/>
            <person name="Yadav J.S."/>
            <person name="Pangilinan J."/>
            <person name="Larsson K.H."/>
            <person name="Matsuura K."/>
            <person name="Barry K."/>
            <person name="Labutti K."/>
            <person name="Kuo R."/>
            <person name="Ohm R.A."/>
            <person name="Bhattacharya S.S."/>
            <person name="Shirouzu T."/>
            <person name="Yoshinaga Y."/>
            <person name="Martin F.M."/>
            <person name="Grigoriev I.V."/>
            <person name="Hibbett D.S."/>
        </authorList>
    </citation>
    <scope>NUCLEOTIDE SEQUENCE [LARGE SCALE GENOMIC DNA]</scope>
    <source>
        <strain evidence="6 7">HHB10207 ss-3</strain>
    </source>
</reference>
<dbReference type="InterPro" id="IPR002893">
    <property type="entry name" value="Znf_MYND"/>
</dbReference>
<evidence type="ECO:0000313" key="7">
    <source>
        <dbReference type="Proteomes" id="UP000076798"/>
    </source>
</evidence>
<accession>A0A165XZ10</accession>